<dbReference type="EMBL" id="JYDL01000203">
    <property type="protein sequence ID" value="KRX13410.1"/>
    <property type="molecule type" value="Genomic_DNA"/>
</dbReference>
<reference evidence="1 2" key="1">
    <citation type="submission" date="2015-01" db="EMBL/GenBank/DDBJ databases">
        <title>Evolution of Trichinella species and genotypes.</title>
        <authorList>
            <person name="Korhonen P.K."/>
            <person name="Edoardo P."/>
            <person name="Giuseppe L.R."/>
            <person name="Gasser R.B."/>
        </authorList>
    </citation>
    <scope>NUCLEOTIDE SEQUENCE [LARGE SCALE GENOMIC DNA]</scope>
    <source>
        <strain evidence="1">ISS37</strain>
    </source>
</reference>
<keyword evidence="2" id="KW-1185">Reference proteome</keyword>
<organism evidence="1 2">
    <name type="scientific">Trichinella nelsoni</name>
    <dbReference type="NCBI Taxonomy" id="6336"/>
    <lineage>
        <taxon>Eukaryota</taxon>
        <taxon>Metazoa</taxon>
        <taxon>Ecdysozoa</taxon>
        <taxon>Nematoda</taxon>
        <taxon>Enoplea</taxon>
        <taxon>Dorylaimia</taxon>
        <taxon>Trichinellida</taxon>
        <taxon>Trichinellidae</taxon>
        <taxon>Trichinella</taxon>
    </lineage>
</organism>
<sequence>MNIHYKKWDVCAASTLSLRRLVLRLRSRKHHIYEPWWGLSFSSLFDPRRFWDSFCVRFYMSKMHNHLFLPIARCTQYMQPSSRFTPGMGLPSSGLIWNSVGLASKLKLLFHARLLAYITIQAFQHLLKLSNVLAGRLLWFPFRLATDEIETRSMYSSQSPSSMAVAANTSTRVRFHALP</sequence>
<name>A0A0V0RG24_9BILA</name>
<gene>
    <name evidence="1" type="ORF">T07_6430</name>
</gene>
<accession>A0A0V0RG24</accession>
<evidence type="ECO:0000313" key="2">
    <source>
        <dbReference type="Proteomes" id="UP000054630"/>
    </source>
</evidence>
<dbReference type="Proteomes" id="UP000054630">
    <property type="component" value="Unassembled WGS sequence"/>
</dbReference>
<evidence type="ECO:0000313" key="1">
    <source>
        <dbReference type="EMBL" id="KRX13410.1"/>
    </source>
</evidence>
<dbReference type="AlphaFoldDB" id="A0A0V0RG24"/>
<proteinExistence type="predicted"/>
<comment type="caution">
    <text evidence="1">The sequence shown here is derived from an EMBL/GenBank/DDBJ whole genome shotgun (WGS) entry which is preliminary data.</text>
</comment>
<protein>
    <submittedName>
        <fullName evidence="1">Uncharacterized protein</fullName>
    </submittedName>
</protein>